<protein>
    <recommendedName>
        <fullName evidence="3">Cell division protein FtsL</fullName>
    </recommendedName>
</protein>
<dbReference type="RefSeq" id="WP_042087530.1">
    <property type="nucleotide sequence ID" value="NZ_BKCN01000007.1"/>
</dbReference>
<keyword evidence="2" id="KW-1185">Reference proteome</keyword>
<sequence>MRQFLIILALSFVILAAGGLYKVKHSVENRRAHLAALEQQILDDSEAVRVLEAEWAYLASPQALQDVSVRTLSLRPVTPDQVLASLTSLPYRMEGRLLAQATPDKRVGDDIFHVPSPRHKPVAPALPQPEMPQAETPDRYAAADHRLMADDLQAAVNRAAFKVRAPSPAEVETKRDPVDFAARIQRSLDQIGGQR</sequence>
<dbReference type="EMBL" id="BKCN01000007">
    <property type="protein sequence ID" value="GER04023.1"/>
    <property type="molecule type" value="Genomic_DNA"/>
</dbReference>
<organism evidence="1 2">
    <name type="scientific">Iodidimonas nitroreducens</name>
    <dbReference type="NCBI Taxonomy" id="1236968"/>
    <lineage>
        <taxon>Bacteria</taxon>
        <taxon>Pseudomonadati</taxon>
        <taxon>Pseudomonadota</taxon>
        <taxon>Alphaproteobacteria</taxon>
        <taxon>Iodidimonadales</taxon>
        <taxon>Iodidimonadaceae</taxon>
        <taxon>Iodidimonas</taxon>
    </lineage>
</organism>
<reference evidence="1 2" key="1">
    <citation type="submission" date="2019-09" db="EMBL/GenBank/DDBJ databases">
        <title>NBRP : Genome information of microbial organism related human and environment.</title>
        <authorList>
            <person name="Hattori M."/>
            <person name="Oshima K."/>
            <person name="Inaba H."/>
            <person name="Suda W."/>
            <person name="Sakamoto M."/>
            <person name="Iino T."/>
            <person name="Kitahara M."/>
            <person name="Oshida Y."/>
            <person name="Iida T."/>
            <person name="Kudo T."/>
            <person name="Itoh T."/>
            <person name="Ohkuma M."/>
        </authorList>
    </citation>
    <scope>NUCLEOTIDE SEQUENCE [LARGE SCALE GENOMIC DNA]</scope>
    <source>
        <strain evidence="1 2">Q-1</strain>
    </source>
</reference>
<comment type="caution">
    <text evidence="1">The sequence shown here is derived from an EMBL/GenBank/DDBJ whole genome shotgun (WGS) entry which is preliminary data.</text>
</comment>
<proteinExistence type="predicted"/>
<accession>A0A5A7N6Q9</accession>
<evidence type="ECO:0008006" key="3">
    <source>
        <dbReference type="Google" id="ProtNLM"/>
    </source>
</evidence>
<evidence type="ECO:0000313" key="1">
    <source>
        <dbReference type="EMBL" id="GER04023.1"/>
    </source>
</evidence>
<name>A0A5A7N6Q9_9PROT</name>
<dbReference type="AlphaFoldDB" id="A0A5A7N6Q9"/>
<evidence type="ECO:0000313" key="2">
    <source>
        <dbReference type="Proteomes" id="UP000324996"/>
    </source>
</evidence>
<gene>
    <name evidence="1" type="ORF">JCM17846_17050</name>
</gene>
<dbReference type="Proteomes" id="UP000324996">
    <property type="component" value="Unassembled WGS sequence"/>
</dbReference>